<dbReference type="AlphaFoldDB" id="A0AAV6IUA7"/>
<evidence type="ECO:0000256" key="1">
    <source>
        <dbReference type="SAM" id="MobiDB-lite"/>
    </source>
</evidence>
<evidence type="ECO:0000313" key="4">
    <source>
        <dbReference type="Proteomes" id="UP000823749"/>
    </source>
</evidence>
<dbReference type="EMBL" id="JACTNZ010000009">
    <property type="protein sequence ID" value="KAG5531982.1"/>
    <property type="molecule type" value="Genomic_DNA"/>
</dbReference>
<feature type="compositionally biased region" description="Polar residues" evidence="1">
    <location>
        <begin position="151"/>
        <end position="172"/>
    </location>
</feature>
<feature type="domain" description="THO complex subunitTHOC2 C-terminal" evidence="2">
    <location>
        <begin position="1"/>
        <end position="53"/>
    </location>
</feature>
<gene>
    <name evidence="3" type="ORF">RHGRI_026559</name>
</gene>
<feature type="compositionally biased region" description="Pro residues" evidence="1">
    <location>
        <begin position="375"/>
        <end position="385"/>
    </location>
</feature>
<accession>A0AAV6IUA7</accession>
<feature type="region of interest" description="Disordered" evidence="1">
    <location>
        <begin position="128"/>
        <end position="444"/>
    </location>
</feature>
<protein>
    <recommendedName>
        <fullName evidence="2">THO complex subunitTHOC2 C-terminal domain-containing protein</fullName>
    </recommendedName>
</protein>
<evidence type="ECO:0000313" key="3">
    <source>
        <dbReference type="EMBL" id="KAG5531982.1"/>
    </source>
</evidence>
<feature type="region of interest" description="Disordered" evidence="1">
    <location>
        <begin position="65"/>
        <end position="101"/>
    </location>
</feature>
<feature type="compositionally biased region" description="Basic and acidic residues" evidence="1">
    <location>
        <begin position="180"/>
        <end position="189"/>
    </location>
</feature>
<dbReference type="GO" id="GO:0000445">
    <property type="term" value="C:THO complex part of transcription export complex"/>
    <property type="evidence" value="ECO:0007669"/>
    <property type="project" value="TreeGrafter"/>
</dbReference>
<proteinExistence type="predicted"/>
<comment type="caution">
    <text evidence="3">The sequence shown here is derived from an EMBL/GenBank/DDBJ whole genome shotgun (WGS) entry which is preliminary data.</text>
</comment>
<dbReference type="GO" id="GO:0006406">
    <property type="term" value="P:mRNA export from nucleus"/>
    <property type="evidence" value="ECO:0007669"/>
    <property type="project" value="InterPro"/>
</dbReference>
<dbReference type="GO" id="GO:0003729">
    <property type="term" value="F:mRNA binding"/>
    <property type="evidence" value="ECO:0007669"/>
    <property type="project" value="TreeGrafter"/>
</dbReference>
<evidence type="ECO:0000259" key="2">
    <source>
        <dbReference type="Pfam" id="PF11262"/>
    </source>
</evidence>
<dbReference type="InterPro" id="IPR021418">
    <property type="entry name" value="THO_THOC2_C"/>
</dbReference>
<reference evidence="3" key="1">
    <citation type="submission" date="2020-08" db="EMBL/GenBank/DDBJ databases">
        <title>Plant Genome Project.</title>
        <authorList>
            <person name="Zhang R.-G."/>
        </authorList>
    </citation>
    <scope>NUCLEOTIDE SEQUENCE</scope>
    <source>
        <strain evidence="3">WSP0</strain>
        <tissue evidence="3">Leaf</tissue>
    </source>
</reference>
<sequence>MEIQNALILLTKIAGVSPVTRKSGINLEKWVAKIKSDQREDLKVLATGVAAALAARKELAKSVDGRLERTESASLKSDSGHAKLKPVPLVNGSDGQASMPSASVQAGMFKPIEVFSSSCWQVRAPVKRSLPSGSLSKQSRSDIGKDDSKAGKSTVSSLALASGNSLPTSVKGSNPFAKPLDTHGSEPKIESGAAKSSDLRVSTMKDDSIGNADVQRPPSSRPVHSPMHDNSTTASKSGDKPRKRASPAEGLDRLNKHRKGEIDSRDLEADVRFPDREIEHLDRSKDKESERHERDYREKFEKSLGDDNMMEKSRDWSLERYGRERSVERSSDKGSDKLTKKTKDERNRDDRTKLRYNETSTEKSHIDERFHGQNFPPPPPLPPHVVPQSVMGRRDEDANRRFGNARHSQKLSPRHEERERRRSKVNNFITLEDAKRRREEDFRE</sequence>
<dbReference type="GO" id="GO:0006397">
    <property type="term" value="P:mRNA processing"/>
    <property type="evidence" value="ECO:0007669"/>
    <property type="project" value="InterPro"/>
</dbReference>
<dbReference type="PANTHER" id="PTHR21597">
    <property type="entry name" value="THO2 PROTEIN"/>
    <property type="match status" value="1"/>
</dbReference>
<organism evidence="3 4">
    <name type="scientific">Rhododendron griersonianum</name>
    <dbReference type="NCBI Taxonomy" id="479676"/>
    <lineage>
        <taxon>Eukaryota</taxon>
        <taxon>Viridiplantae</taxon>
        <taxon>Streptophyta</taxon>
        <taxon>Embryophyta</taxon>
        <taxon>Tracheophyta</taxon>
        <taxon>Spermatophyta</taxon>
        <taxon>Magnoliopsida</taxon>
        <taxon>eudicotyledons</taxon>
        <taxon>Gunneridae</taxon>
        <taxon>Pentapetalae</taxon>
        <taxon>asterids</taxon>
        <taxon>Ericales</taxon>
        <taxon>Ericaceae</taxon>
        <taxon>Ericoideae</taxon>
        <taxon>Rhodoreae</taxon>
        <taxon>Rhododendron</taxon>
    </lineage>
</organism>
<dbReference type="Proteomes" id="UP000823749">
    <property type="component" value="Chromosome 9"/>
</dbReference>
<keyword evidence="4" id="KW-1185">Reference proteome</keyword>
<feature type="compositionally biased region" description="Basic and acidic residues" evidence="1">
    <location>
        <begin position="250"/>
        <end position="371"/>
    </location>
</feature>
<feature type="compositionally biased region" description="Basic and acidic residues" evidence="1">
    <location>
        <begin position="432"/>
        <end position="444"/>
    </location>
</feature>
<feature type="compositionally biased region" description="Basic and acidic residues" evidence="1">
    <location>
        <begin position="139"/>
        <end position="150"/>
    </location>
</feature>
<name>A0AAV6IUA7_9ERIC</name>
<dbReference type="PANTHER" id="PTHR21597:SF0">
    <property type="entry name" value="THO COMPLEX SUBUNIT 2"/>
    <property type="match status" value="1"/>
</dbReference>
<dbReference type="Pfam" id="PF11262">
    <property type="entry name" value="Tho2"/>
    <property type="match status" value="1"/>
</dbReference>
<dbReference type="InterPro" id="IPR040007">
    <property type="entry name" value="Tho2"/>
</dbReference>